<protein>
    <recommendedName>
        <fullName evidence="2">histidine kinase</fullName>
        <ecNumber evidence="2">2.7.13.3</ecNumber>
    </recommendedName>
</protein>
<evidence type="ECO:0000256" key="5">
    <source>
        <dbReference type="ARBA" id="ARBA00022777"/>
    </source>
</evidence>
<evidence type="ECO:0000259" key="7">
    <source>
        <dbReference type="PROSITE" id="PS50112"/>
    </source>
</evidence>
<dbReference type="RefSeq" id="WP_080523763.1">
    <property type="nucleotide sequence ID" value="NZ_LPUF01000003.1"/>
</dbReference>
<dbReference type="SMART" id="SM00387">
    <property type="entry name" value="HATPase_c"/>
    <property type="match status" value="1"/>
</dbReference>
<dbReference type="InterPro" id="IPR004358">
    <property type="entry name" value="Sig_transdc_His_kin-like_C"/>
</dbReference>
<keyword evidence="10" id="KW-1185">Reference proteome</keyword>
<dbReference type="Pfam" id="PF02518">
    <property type="entry name" value="HATPase_c"/>
    <property type="match status" value="1"/>
</dbReference>
<dbReference type="Proteomes" id="UP000191980">
    <property type="component" value="Unassembled WGS sequence"/>
</dbReference>
<dbReference type="Gene3D" id="3.30.565.10">
    <property type="entry name" value="Histidine kinase-like ATPase, C-terminal domain"/>
    <property type="match status" value="1"/>
</dbReference>
<dbReference type="SMART" id="SM00086">
    <property type="entry name" value="PAC"/>
    <property type="match status" value="1"/>
</dbReference>
<name>A0A1V8M1T1_9GAMM</name>
<evidence type="ECO:0000256" key="2">
    <source>
        <dbReference type="ARBA" id="ARBA00012438"/>
    </source>
</evidence>
<dbReference type="InterPro" id="IPR013767">
    <property type="entry name" value="PAS_fold"/>
</dbReference>
<dbReference type="GO" id="GO:0006355">
    <property type="term" value="P:regulation of DNA-templated transcription"/>
    <property type="evidence" value="ECO:0007669"/>
    <property type="project" value="InterPro"/>
</dbReference>
<dbReference type="EMBL" id="LPUF01000003">
    <property type="protein sequence ID" value="OQK15519.1"/>
    <property type="molecule type" value="Genomic_DNA"/>
</dbReference>
<evidence type="ECO:0000313" key="10">
    <source>
        <dbReference type="Proteomes" id="UP000191980"/>
    </source>
</evidence>
<dbReference type="SUPFAM" id="SSF55874">
    <property type="entry name" value="ATPase domain of HSP90 chaperone/DNA topoisomerase II/histidine kinase"/>
    <property type="match status" value="1"/>
</dbReference>
<dbReference type="InterPro" id="IPR001610">
    <property type="entry name" value="PAC"/>
</dbReference>
<dbReference type="CDD" id="cd00130">
    <property type="entry name" value="PAS"/>
    <property type="match status" value="1"/>
</dbReference>
<evidence type="ECO:0000256" key="1">
    <source>
        <dbReference type="ARBA" id="ARBA00000085"/>
    </source>
</evidence>
<dbReference type="PANTHER" id="PTHR43304">
    <property type="entry name" value="PHYTOCHROME-LIKE PROTEIN CPH1"/>
    <property type="match status" value="1"/>
</dbReference>
<evidence type="ECO:0000256" key="4">
    <source>
        <dbReference type="ARBA" id="ARBA00022679"/>
    </source>
</evidence>
<keyword evidence="4" id="KW-0808">Transferase</keyword>
<comment type="catalytic activity">
    <reaction evidence="1">
        <text>ATP + protein L-histidine = ADP + protein N-phospho-L-histidine.</text>
        <dbReference type="EC" id="2.7.13.3"/>
    </reaction>
</comment>
<dbReference type="PROSITE" id="PS50109">
    <property type="entry name" value="HIS_KIN"/>
    <property type="match status" value="1"/>
</dbReference>
<dbReference type="Pfam" id="PF00989">
    <property type="entry name" value="PAS"/>
    <property type="match status" value="1"/>
</dbReference>
<comment type="caution">
    <text evidence="9">The sequence shown here is derived from an EMBL/GenBank/DDBJ whole genome shotgun (WGS) entry which is preliminary data.</text>
</comment>
<dbReference type="InterPro" id="IPR005467">
    <property type="entry name" value="His_kinase_dom"/>
</dbReference>
<dbReference type="AlphaFoldDB" id="A0A1V8M1T1"/>
<dbReference type="STRING" id="1420851.AU255_14930"/>
<dbReference type="NCBIfam" id="TIGR02938">
    <property type="entry name" value="nifL_nitrog"/>
    <property type="match status" value="1"/>
</dbReference>
<feature type="domain" description="PAS" evidence="7">
    <location>
        <begin position="52"/>
        <end position="94"/>
    </location>
</feature>
<dbReference type="PROSITE" id="PS50112">
    <property type="entry name" value="PAS"/>
    <property type="match status" value="1"/>
</dbReference>
<dbReference type="Gene3D" id="3.30.450.20">
    <property type="entry name" value="PAS domain"/>
    <property type="match status" value="1"/>
</dbReference>
<dbReference type="InterPro" id="IPR000014">
    <property type="entry name" value="PAS"/>
</dbReference>
<dbReference type="OrthoDB" id="7991996at2"/>
<dbReference type="InterPro" id="IPR036890">
    <property type="entry name" value="HATPase_C_sf"/>
</dbReference>
<evidence type="ECO:0000259" key="6">
    <source>
        <dbReference type="PROSITE" id="PS50109"/>
    </source>
</evidence>
<dbReference type="SMART" id="SM00091">
    <property type="entry name" value="PAS"/>
    <property type="match status" value="1"/>
</dbReference>
<accession>A0A1V8M1T1</accession>
<reference evidence="9 10" key="1">
    <citation type="submission" date="2015-12" db="EMBL/GenBank/DDBJ databases">
        <authorList>
            <person name="Shamseldin A."/>
            <person name="Moawad H."/>
            <person name="Abd El-Rahim W.M."/>
            <person name="Sadowsky M.J."/>
        </authorList>
    </citation>
    <scope>NUCLEOTIDE SEQUENCE [LARGE SCALE GENOMIC DNA]</scope>
    <source>
        <strain evidence="9 10">WF1</strain>
    </source>
</reference>
<dbReference type="PROSITE" id="PS50113">
    <property type="entry name" value="PAC"/>
    <property type="match status" value="1"/>
</dbReference>
<keyword evidence="5" id="KW-0418">Kinase</keyword>
<evidence type="ECO:0000259" key="8">
    <source>
        <dbReference type="PROSITE" id="PS50113"/>
    </source>
</evidence>
<dbReference type="EC" id="2.7.13.3" evidence="2"/>
<dbReference type="PRINTS" id="PR00344">
    <property type="entry name" value="BCTRLSENSOR"/>
</dbReference>
<gene>
    <name evidence="9" type="ORF">AU255_14930</name>
</gene>
<dbReference type="GO" id="GO:0007165">
    <property type="term" value="P:signal transduction"/>
    <property type="evidence" value="ECO:0007669"/>
    <property type="project" value="InterPro"/>
</dbReference>
<feature type="domain" description="PAC" evidence="8">
    <location>
        <begin position="119"/>
        <end position="173"/>
    </location>
</feature>
<dbReference type="GO" id="GO:0009399">
    <property type="term" value="P:nitrogen fixation"/>
    <property type="evidence" value="ECO:0007669"/>
    <property type="project" value="InterPro"/>
</dbReference>
<organism evidence="9 10">
    <name type="scientific">Methyloprofundus sedimenti</name>
    <dbReference type="NCBI Taxonomy" id="1420851"/>
    <lineage>
        <taxon>Bacteria</taxon>
        <taxon>Pseudomonadati</taxon>
        <taxon>Pseudomonadota</taxon>
        <taxon>Gammaproteobacteria</taxon>
        <taxon>Methylococcales</taxon>
        <taxon>Methylococcaceae</taxon>
        <taxon>Methyloprofundus</taxon>
    </lineage>
</organism>
<keyword evidence="3" id="KW-0597">Phosphoprotein</keyword>
<dbReference type="InterPro" id="IPR003594">
    <property type="entry name" value="HATPase_dom"/>
</dbReference>
<dbReference type="PANTHER" id="PTHR43304:SF1">
    <property type="entry name" value="PAC DOMAIN-CONTAINING PROTEIN"/>
    <property type="match status" value="1"/>
</dbReference>
<proteinExistence type="predicted"/>
<dbReference type="GO" id="GO:0004673">
    <property type="term" value="F:protein histidine kinase activity"/>
    <property type="evidence" value="ECO:0007669"/>
    <property type="project" value="UniProtKB-EC"/>
</dbReference>
<dbReference type="InterPro" id="IPR052162">
    <property type="entry name" value="Sensor_kinase/Photoreceptor"/>
</dbReference>
<dbReference type="InterPro" id="IPR014285">
    <property type="entry name" value="N_fixation_neg-reg_NifL"/>
</dbReference>
<feature type="domain" description="Histidine kinase" evidence="6">
    <location>
        <begin position="327"/>
        <end position="538"/>
    </location>
</feature>
<evidence type="ECO:0000256" key="3">
    <source>
        <dbReference type="ARBA" id="ARBA00022553"/>
    </source>
</evidence>
<dbReference type="InterPro" id="IPR000700">
    <property type="entry name" value="PAS-assoc_C"/>
</dbReference>
<dbReference type="InterPro" id="IPR035965">
    <property type="entry name" value="PAS-like_dom_sf"/>
</dbReference>
<evidence type="ECO:0000313" key="9">
    <source>
        <dbReference type="EMBL" id="OQK15519.1"/>
    </source>
</evidence>
<sequence length="547" mass="61730">MKNKSPEYLQLHTKIQDNINDLNHGMQIPEENKSQHMRKNAHNNNALPAWFFEEAVKQAPLAISITDKKANIVYANAAFCLITGYSIDEVIGKNESILSNKSTPRAVYHDLWRTISRNNIWQGQLVNRHKNGTPYLAELMITPIRDSLKNVTHYLGMHRDVSPSFKIEKKLQNQRHFSESVINASPIAMAVLNKDNAVVLDNFQYKKLLSSVSDKEPAHLFMELLSHELGDIWAYLHDNPDGFSDIEIRIDNTTLQPLWFSCSGRIFQEKETDPESFFNENHNDYLLLNLANITKQRQAQEAFHFQTLKALTAEEEQIRSIRETLLGAIHQVSQPLNQIQAAIQIMENKEGQEPLLNLLKELGRSGQNTLATLNNCVPSIVPTTASSINLNQITHEVLMMSNLNFLSNGIIIEWNPSTILPNILGSDNKLRTLFKMLIDNATNALTHNTNQERLIKINSYYNNNQVIVSIADTGPGIAKENQAKIFLPFFTTKSNGSMQAGMGLVVAKEIAHQFNGTLTLDTDYTEGCRFIVSFPELKHDNESGATG</sequence>
<dbReference type="SUPFAM" id="SSF55785">
    <property type="entry name" value="PYP-like sensor domain (PAS domain)"/>
    <property type="match status" value="1"/>
</dbReference>
<dbReference type="NCBIfam" id="TIGR00229">
    <property type="entry name" value="sensory_box"/>
    <property type="match status" value="1"/>
</dbReference>